<accession>A0ABT5GBI1</accession>
<evidence type="ECO:0000313" key="1">
    <source>
        <dbReference type="EMBL" id="MDC5695646.1"/>
    </source>
</evidence>
<dbReference type="Pfam" id="PF10094">
    <property type="entry name" value="DUF2332"/>
    <property type="match status" value="1"/>
</dbReference>
<reference evidence="1 2" key="1">
    <citation type="submission" date="2022-11" db="EMBL/GenBank/DDBJ databases">
        <title>Anaerobic phenanthrene biodegradation by a DNRA strain PheN6.</title>
        <authorList>
            <person name="Zhang Z."/>
        </authorList>
    </citation>
    <scope>NUCLEOTIDE SEQUENCE [LARGE SCALE GENOMIC DNA]</scope>
    <source>
        <strain evidence="1 2">PheN6</strain>
    </source>
</reference>
<dbReference type="EMBL" id="JAPFQL010000001">
    <property type="protein sequence ID" value="MDC5695646.1"/>
    <property type="molecule type" value="Genomic_DNA"/>
</dbReference>
<name>A0ABT5GBI1_9MICO</name>
<keyword evidence="2" id="KW-1185">Reference proteome</keyword>
<sequence>MDDRLATILRRFRDFAEEFAHLPLYGALARRLAQDREAAALLLEAQPGQDRPVLWFAAVHDLVLRRPDLPAARWYASVVERDSVPVGDPWPDVRATALAHREELAGLIATRLTQTNEVNRSVYLAAGLVAATHDQHPGTDNAITLVELGASAGLLLGVDRYAIAVDRQGVQAVAGDPLSPVRCEGTDRSLVAVRLDELPRIAGRAGVDRNPIRLDDDAGLRWLTACLWPDVPGRVERFRAAVELMRREPPPVVQGDFVDGLEKAVAAALGPAASTSHLVVFSSWALTYADRARRSELADRLDALAREVPALSWLTAEPPGAIPGIPVPRGVREDAGGTVLGLRQWRDGVEQEGLALGTCHPHGEWIDLDEMPSG</sequence>
<evidence type="ECO:0000313" key="2">
    <source>
        <dbReference type="Proteomes" id="UP001150259"/>
    </source>
</evidence>
<dbReference type="RefSeq" id="WP_272460191.1">
    <property type="nucleotide sequence ID" value="NZ_JAPFQL010000001.1"/>
</dbReference>
<dbReference type="Proteomes" id="UP001150259">
    <property type="component" value="Unassembled WGS sequence"/>
</dbReference>
<organism evidence="1 2">
    <name type="scientific">Intrasporangium calvum</name>
    <dbReference type="NCBI Taxonomy" id="53358"/>
    <lineage>
        <taxon>Bacteria</taxon>
        <taxon>Bacillati</taxon>
        <taxon>Actinomycetota</taxon>
        <taxon>Actinomycetes</taxon>
        <taxon>Micrococcales</taxon>
        <taxon>Intrasporangiaceae</taxon>
        <taxon>Intrasporangium</taxon>
    </lineage>
</organism>
<dbReference type="InterPro" id="IPR011200">
    <property type="entry name" value="UCP012608"/>
</dbReference>
<protein>
    <submittedName>
        <fullName evidence="1">DUF2332 domain-containing protein</fullName>
    </submittedName>
</protein>
<proteinExistence type="predicted"/>
<comment type="caution">
    <text evidence="1">The sequence shown here is derived from an EMBL/GenBank/DDBJ whole genome shotgun (WGS) entry which is preliminary data.</text>
</comment>
<gene>
    <name evidence="1" type="ORF">OO014_00105</name>
</gene>